<feature type="transmembrane region" description="Helical" evidence="6">
    <location>
        <begin position="149"/>
        <end position="171"/>
    </location>
</feature>
<keyword evidence="5 6" id="KW-0472">Membrane</keyword>
<dbReference type="GO" id="GO:0016020">
    <property type="term" value="C:membrane"/>
    <property type="evidence" value="ECO:0007669"/>
    <property type="project" value="UniProtKB-SubCell"/>
</dbReference>
<protein>
    <submittedName>
        <fullName evidence="7">Major facilitator superfamily domain-containing protein</fullName>
    </submittedName>
</protein>
<dbReference type="SUPFAM" id="SSF103473">
    <property type="entry name" value="MFS general substrate transporter"/>
    <property type="match status" value="1"/>
</dbReference>
<evidence type="ECO:0000256" key="4">
    <source>
        <dbReference type="ARBA" id="ARBA00022989"/>
    </source>
</evidence>
<organism evidence="7 8">
    <name type="scientific">Mycena rosella</name>
    <name type="common">Pink bonnet</name>
    <name type="synonym">Agaricus rosellus</name>
    <dbReference type="NCBI Taxonomy" id="1033263"/>
    <lineage>
        <taxon>Eukaryota</taxon>
        <taxon>Fungi</taxon>
        <taxon>Dikarya</taxon>
        <taxon>Basidiomycota</taxon>
        <taxon>Agaricomycotina</taxon>
        <taxon>Agaricomycetes</taxon>
        <taxon>Agaricomycetidae</taxon>
        <taxon>Agaricales</taxon>
        <taxon>Marasmiineae</taxon>
        <taxon>Mycenaceae</taxon>
        <taxon>Mycena</taxon>
    </lineage>
</organism>
<feature type="transmembrane region" description="Helical" evidence="6">
    <location>
        <begin position="373"/>
        <end position="394"/>
    </location>
</feature>
<dbReference type="EMBL" id="JARKIE010000013">
    <property type="protein sequence ID" value="KAJ7703051.1"/>
    <property type="molecule type" value="Genomic_DNA"/>
</dbReference>
<accession>A0AAD7E1J8</accession>
<keyword evidence="4 6" id="KW-1133">Transmembrane helix</keyword>
<name>A0AAD7E1J8_MYCRO</name>
<evidence type="ECO:0000256" key="3">
    <source>
        <dbReference type="ARBA" id="ARBA00022692"/>
    </source>
</evidence>
<feature type="transmembrane region" description="Helical" evidence="6">
    <location>
        <begin position="118"/>
        <end position="137"/>
    </location>
</feature>
<dbReference type="Pfam" id="PF07690">
    <property type="entry name" value="MFS_1"/>
    <property type="match status" value="1"/>
</dbReference>
<feature type="transmembrane region" description="Helical" evidence="6">
    <location>
        <begin position="318"/>
        <end position="339"/>
    </location>
</feature>
<dbReference type="PANTHER" id="PTHR43791">
    <property type="entry name" value="PERMEASE-RELATED"/>
    <property type="match status" value="1"/>
</dbReference>
<dbReference type="Proteomes" id="UP001221757">
    <property type="component" value="Unassembled WGS sequence"/>
</dbReference>
<dbReference type="InterPro" id="IPR036259">
    <property type="entry name" value="MFS_trans_sf"/>
</dbReference>
<dbReference type="Gene3D" id="1.20.1250.20">
    <property type="entry name" value="MFS general substrate transporter like domains"/>
    <property type="match status" value="2"/>
</dbReference>
<evidence type="ECO:0000256" key="5">
    <source>
        <dbReference type="ARBA" id="ARBA00023136"/>
    </source>
</evidence>
<gene>
    <name evidence="7" type="ORF">B0H17DRAFT_922649</name>
</gene>
<dbReference type="PANTHER" id="PTHR43791:SF3">
    <property type="entry name" value="MAJOR FACILITATOR SUPERFAMILY (MFS) PROFILE DOMAIN-CONTAINING PROTEIN"/>
    <property type="match status" value="1"/>
</dbReference>
<proteinExistence type="predicted"/>
<comment type="caution">
    <text evidence="7">The sequence shown here is derived from an EMBL/GenBank/DDBJ whole genome shotgun (WGS) entry which is preliminary data.</text>
</comment>
<feature type="transmembrane region" description="Helical" evidence="6">
    <location>
        <begin position="280"/>
        <end position="306"/>
    </location>
</feature>
<reference evidence="7" key="1">
    <citation type="submission" date="2023-03" db="EMBL/GenBank/DDBJ databases">
        <title>Massive genome expansion in bonnet fungi (Mycena s.s.) driven by repeated elements and novel gene families across ecological guilds.</title>
        <authorList>
            <consortium name="Lawrence Berkeley National Laboratory"/>
            <person name="Harder C.B."/>
            <person name="Miyauchi S."/>
            <person name="Viragh M."/>
            <person name="Kuo A."/>
            <person name="Thoen E."/>
            <person name="Andreopoulos B."/>
            <person name="Lu D."/>
            <person name="Skrede I."/>
            <person name="Drula E."/>
            <person name="Henrissat B."/>
            <person name="Morin E."/>
            <person name="Kohler A."/>
            <person name="Barry K."/>
            <person name="LaButti K."/>
            <person name="Morin E."/>
            <person name="Salamov A."/>
            <person name="Lipzen A."/>
            <person name="Mereny Z."/>
            <person name="Hegedus B."/>
            <person name="Baldrian P."/>
            <person name="Stursova M."/>
            <person name="Weitz H."/>
            <person name="Taylor A."/>
            <person name="Grigoriev I.V."/>
            <person name="Nagy L.G."/>
            <person name="Martin F."/>
            <person name="Kauserud H."/>
        </authorList>
    </citation>
    <scope>NUCLEOTIDE SEQUENCE</scope>
    <source>
        <strain evidence="7">CBHHK067</strain>
    </source>
</reference>
<keyword evidence="8" id="KW-1185">Reference proteome</keyword>
<evidence type="ECO:0000313" key="8">
    <source>
        <dbReference type="Proteomes" id="UP001221757"/>
    </source>
</evidence>
<feature type="transmembrane region" description="Helical" evidence="6">
    <location>
        <begin position="431"/>
        <end position="453"/>
    </location>
</feature>
<evidence type="ECO:0000256" key="2">
    <source>
        <dbReference type="ARBA" id="ARBA00022448"/>
    </source>
</evidence>
<feature type="transmembrane region" description="Helical" evidence="6">
    <location>
        <begin position="345"/>
        <end position="366"/>
    </location>
</feature>
<feature type="transmembrane region" description="Helical" evidence="6">
    <location>
        <begin position="177"/>
        <end position="200"/>
    </location>
</feature>
<comment type="subcellular location">
    <subcellularLocation>
        <location evidence="1">Membrane</location>
        <topology evidence="1">Multi-pass membrane protein</topology>
    </subcellularLocation>
</comment>
<dbReference type="GO" id="GO:0022857">
    <property type="term" value="F:transmembrane transporter activity"/>
    <property type="evidence" value="ECO:0007669"/>
    <property type="project" value="InterPro"/>
</dbReference>
<evidence type="ECO:0000313" key="7">
    <source>
        <dbReference type="EMBL" id="KAJ7703051.1"/>
    </source>
</evidence>
<keyword evidence="3 6" id="KW-0812">Transmembrane</keyword>
<feature type="transmembrane region" description="Helical" evidence="6">
    <location>
        <begin position="212"/>
        <end position="234"/>
    </location>
</feature>
<evidence type="ECO:0000256" key="1">
    <source>
        <dbReference type="ARBA" id="ARBA00004141"/>
    </source>
</evidence>
<sequence length="481" mass="53367">MQVLWLTGGTGSSRLDSRLVDRRLLPLMSCLYAVALMDRSNLSVYLVPSILASPLPHSLIDLHDLTISNRYSTVSCLYFVPYTFCELSLSSGCFRDSTNQRSSQLPSNICLRFFGVRVWLTICVLGSGAVQLGMGFVKNWGQLALCRVLLGLFEAGFFPSIPMISICFLTGLFRLAVFYLTSIVIRGFNLNGIALPGYAITFLKGKADLNSWNWIFICQGILTVVLAILNYLFIADFPARHVPHDKVDERLVFSRVEADRGDSLADDITLSKVLPHLSDWTTWACALMFMSATMPAYAIAYFVTIILNSIGWDVRASLLLTTPPYVFAAVSCFLFAWISDRTKRRAPLIALQALLTLIGLSVTGYAKQTGARYLDLFLANAGASGCIPTVLAYVSGYNAACLFLMNEIELRQRGGIQIFREQDFPRYLNGIWATIGCQFLMLALLGITSWTLCTETGARERESSMARWKGCRVSSTLFDPS</sequence>
<evidence type="ECO:0000256" key="6">
    <source>
        <dbReference type="SAM" id="Phobius"/>
    </source>
</evidence>
<dbReference type="InterPro" id="IPR011701">
    <property type="entry name" value="MFS"/>
</dbReference>
<dbReference type="AlphaFoldDB" id="A0AAD7E1J8"/>
<keyword evidence="2" id="KW-0813">Transport</keyword>